<comment type="similarity">
    <text evidence="2">In the central section; belongs to the CRISPR-associated helicase Cas3 family.</text>
</comment>
<keyword evidence="6" id="KW-0347">Helicase</keyword>
<dbReference type="EMBL" id="JAVREV010000022">
    <property type="protein sequence ID" value="MDT0446815.1"/>
    <property type="molecule type" value="Genomic_DNA"/>
</dbReference>
<dbReference type="PROSITE" id="PS51643">
    <property type="entry name" value="HD_CAS3"/>
    <property type="match status" value="1"/>
</dbReference>
<reference evidence="12" key="1">
    <citation type="submission" date="2023-07" db="EMBL/GenBank/DDBJ databases">
        <title>30 novel species of actinomycetes from the DSMZ collection.</title>
        <authorList>
            <person name="Nouioui I."/>
        </authorList>
    </citation>
    <scope>NUCLEOTIDE SEQUENCE [LARGE SCALE GENOMIC DNA]</scope>
    <source>
        <strain evidence="12">DSM 41886</strain>
    </source>
</reference>
<sequence>MSLELSKFADFFYEANTPCTATCAEPCNEHPEQPSAFAWQREYVRHVADGGSWLDLDIPTGLGKTSLIDMWAFLLAWQQSNGRPRTVPLRLFFVVDRRLVVDQAHDHAQRLAARLTTAKQGSALAAVAEALNSLKGGAPLQVVRMRGGVDWASRWLASPAQPAVVTATVDQYGSRLLFRGYHTSPTMRPVDAALCGMDALLAVDEAHIALPLLTTATDCAAYQATATVPALAGRAVRVVSLSATAQAASARPRFTLPDADWHHPIARARLHAARRITTIEATGTAKTPTEAFARSAEQLLDPLLAAARHPVIGVIANTIATARATHQRLAARADLDTVLLTGRCRPAERDELLAGPLLNELMTGTAPHRQRPLVVVATQTVEVGWDISFAALCTETASLDAFVQRLGRLNRKGHLDHAPAAVVRSHAPEPGEEDDIPVYGAAAAHTWTWLTHHHQPLRLADTTAEDLDHALAGGLEVNPATLPALLKERDPQELTAAAPKIPRIHATLLDSWARTQPAPYTPFDQELEPFLHGLATAPPDVQIAWRADLPTHGDPNQSAMPGPHARELLALPAAHLRRLVGAERTAPALSDMDTHADEQPTPGTLTTRLVRWNPPDTRDDPARPWELITDAAGIVPGGIYLLPAALGGHDAYGFTGRPGEQKVPDLGDFPHHSTTAATRLDARVLASLLDLDTTGQDTAHSAITTAIRRLRGNPDEPAQQQGQPTEDVAEEPLSPGAHVHALLNRLHDLAAAPGPEARFTHLLTDRLEFLRDVSAWEISRPRMPQGAGRIVIDADDRLILAPPRPPAGRREPQVGLGDDDADASSLTRTVDLPTHSAAVADRTGEFASALNLPPSLITAMETAGSAHDIGKTHPRFQCMLCGGDSLLAESLDRPLAKSGMDPADRAARRRAARLANWPTQLRHEALSAAAVHTWLTSHPPAAADTDHDLITHLVAAHHGHSRPLLPPVTDPEPLDVTCTMPDGRTVTVNTSAMGTDWAGHHRFTTLNHRYGPWGLALLETILRLADMACSEEGT</sequence>
<protein>
    <submittedName>
        <fullName evidence="11">Type I-U CRISPR-associated helicase/endonuclease Cas3</fullName>
    </submittedName>
</protein>
<evidence type="ECO:0000256" key="9">
    <source>
        <dbReference type="SAM" id="MobiDB-lite"/>
    </source>
</evidence>
<keyword evidence="7" id="KW-0067">ATP-binding</keyword>
<evidence type="ECO:0000256" key="8">
    <source>
        <dbReference type="ARBA" id="ARBA00023118"/>
    </source>
</evidence>
<evidence type="ECO:0000256" key="5">
    <source>
        <dbReference type="ARBA" id="ARBA00022801"/>
    </source>
</evidence>
<proteinExistence type="inferred from homology"/>
<evidence type="ECO:0000256" key="3">
    <source>
        <dbReference type="ARBA" id="ARBA00022723"/>
    </source>
</evidence>
<evidence type="ECO:0000256" key="1">
    <source>
        <dbReference type="ARBA" id="ARBA00006847"/>
    </source>
</evidence>
<organism evidence="11 12">
    <name type="scientific">Streptomyces johnsoniae</name>
    <dbReference type="NCBI Taxonomy" id="3075532"/>
    <lineage>
        <taxon>Bacteria</taxon>
        <taxon>Bacillati</taxon>
        <taxon>Actinomycetota</taxon>
        <taxon>Actinomycetes</taxon>
        <taxon>Kitasatosporales</taxon>
        <taxon>Streptomycetaceae</taxon>
        <taxon>Streptomyces</taxon>
    </lineage>
</organism>
<comment type="caution">
    <text evidence="11">The sequence shown here is derived from an EMBL/GenBank/DDBJ whole genome shotgun (WGS) entry which is preliminary data.</text>
</comment>
<dbReference type="InterPro" id="IPR038257">
    <property type="entry name" value="CRISPR-assoc_Cas3_HD_sf"/>
</dbReference>
<feature type="region of interest" description="Disordered" evidence="9">
    <location>
        <begin position="710"/>
        <end position="732"/>
    </location>
</feature>
<evidence type="ECO:0000256" key="2">
    <source>
        <dbReference type="ARBA" id="ARBA00009046"/>
    </source>
</evidence>
<dbReference type="NCBIfam" id="TIGR01596">
    <property type="entry name" value="cas3_HD"/>
    <property type="match status" value="1"/>
</dbReference>
<accession>A0ABU2SCY6</accession>
<keyword evidence="8" id="KW-0051">Antiviral defense</keyword>
<feature type="region of interest" description="Disordered" evidence="9">
    <location>
        <begin position="802"/>
        <end position="824"/>
    </location>
</feature>
<keyword evidence="4" id="KW-0547">Nucleotide-binding</keyword>
<keyword evidence="12" id="KW-1185">Reference proteome</keyword>
<dbReference type="Pfam" id="PF18019">
    <property type="entry name" value="Cas3_HD"/>
    <property type="match status" value="1"/>
</dbReference>
<feature type="region of interest" description="Disordered" evidence="9">
    <location>
        <begin position="592"/>
        <end position="623"/>
    </location>
</feature>
<keyword evidence="5" id="KW-0378">Hydrolase</keyword>
<keyword evidence="3" id="KW-0479">Metal-binding</keyword>
<dbReference type="InterPro" id="IPR054712">
    <property type="entry name" value="Cas3-like_dom"/>
</dbReference>
<dbReference type="InterPro" id="IPR013444">
    <property type="entry name" value="Helicase_Cas3_CRISPR-ass_Anaes"/>
</dbReference>
<dbReference type="RefSeq" id="WP_311620955.1">
    <property type="nucleotide sequence ID" value="NZ_JAVREV010000022.1"/>
</dbReference>
<evidence type="ECO:0000256" key="7">
    <source>
        <dbReference type="ARBA" id="ARBA00022840"/>
    </source>
</evidence>
<dbReference type="Gene3D" id="1.10.3210.30">
    <property type="match status" value="1"/>
</dbReference>
<evidence type="ECO:0000256" key="4">
    <source>
        <dbReference type="ARBA" id="ARBA00022741"/>
    </source>
</evidence>
<dbReference type="InterPro" id="IPR027417">
    <property type="entry name" value="P-loop_NTPase"/>
</dbReference>
<dbReference type="InterPro" id="IPR006483">
    <property type="entry name" value="CRISPR-assoc_Cas3_HD"/>
</dbReference>
<evidence type="ECO:0000313" key="12">
    <source>
        <dbReference type="Proteomes" id="UP001183615"/>
    </source>
</evidence>
<dbReference type="SUPFAM" id="SSF52540">
    <property type="entry name" value="P-loop containing nucleoside triphosphate hydrolases"/>
    <property type="match status" value="1"/>
</dbReference>
<gene>
    <name evidence="11" type="primary">cas3u</name>
    <name evidence="11" type="ORF">RM779_30090</name>
</gene>
<feature type="domain" description="HD Cas3-type" evidence="10">
    <location>
        <begin position="825"/>
        <end position="1028"/>
    </location>
</feature>
<dbReference type="Pfam" id="PF22590">
    <property type="entry name" value="Cas3-like_C_2"/>
    <property type="match status" value="1"/>
</dbReference>
<dbReference type="NCBIfam" id="TIGR02621">
    <property type="entry name" value="cas3_GSU0051"/>
    <property type="match status" value="1"/>
</dbReference>
<evidence type="ECO:0000313" key="11">
    <source>
        <dbReference type="EMBL" id="MDT0446815.1"/>
    </source>
</evidence>
<comment type="similarity">
    <text evidence="1">In the N-terminal section; belongs to the CRISPR-associated nuclease Cas3-HD family.</text>
</comment>
<dbReference type="Gene3D" id="3.40.50.300">
    <property type="entry name" value="P-loop containing nucleotide triphosphate hydrolases"/>
    <property type="match status" value="2"/>
</dbReference>
<name>A0ABU2SCY6_9ACTN</name>
<dbReference type="Proteomes" id="UP001183615">
    <property type="component" value="Unassembled WGS sequence"/>
</dbReference>
<evidence type="ECO:0000259" key="10">
    <source>
        <dbReference type="PROSITE" id="PS51643"/>
    </source>
</evidence>
<evidence type="ECO:0000256" key="6">
    <source>
        <dbReference type="ARBA" id="ARBA00022806"/>
    </source>
</evidence>